<feature type="transmembrane region" description="Helical" evidence="6">
    <location>
        <begin position="593"/>
        <end position="616"/>
    </location>
</feature>
<feature type="compositionally biased region" description="Polar residues" evidence="5">
    <location>
        <begin position="1074"/>
        <end position="1104"/>
    </location>
</feature>
<keyword evidence="9" id="KW-1185">Reference proteome</keyword>
<keyword evidence="3 6" id="KW-1133">Transmembrane helix</keyword>
<evidence type="ECO:0000256" key="5">
    <source>
        <dbReference type="SAM" id="MobiDB-lite"/>
    </source>
</evidence>
<evidence type="ECO:0000256" key="6">
    <source>
        <dbReference type="SAM" id="Phobius"/>
    </source>
</evidence>
<dbReference type="Pfam" id="PF13185">
    <property type="entry name" value="GAF_2"/>
    <property type="match status" value="2"/>
</dbReference>
<dbReference type="SMART" id="SM00065">
    <property type="entry name" value="GAF"/>
    <property type="match status" value="2"/>
</dbReference>
<dbReference type="Gene3D" id="1.20.120.350">
    <property type="entry name" value="Voltage-gated potassium channels. Chain C"/>
    <property type="match status" value="1"/>
</dbReference>
<proteinExistence type="predicted"/>
<dbReference type="InterPro" id="IPR029016">
    <property type="entry name" value="GAF-like_dom_sf"/>
</dbReference>
<accession>A0A7J6RFC8</accession>
<feature type="transmembrane region" description="Helical" evidence="6">
    <location>
        <begin position="684"/>
        <end position="704"/>
    </location>
</feature>
<feature type="domain" description="GAF" evidence="7">
    <location>
        <begin position="893"/>
        <end position="1051"/>
    </location>
</feature>
<dbReference type="PANTHER" id="PTHR21706">
    <property type="entry name" value="TRANSMEMBRANE PROTEIN 65"/>
    <property type="match status" value="1"/>
</dbReference>
<dbReference type="GO" id="GO:0016020">
    <property type="term" value="C:membrane"/>
    <property type="evidence" value="ECO:0007669"/>
    <property type="project" value="UniProtKB-SubCell"/>
</dbReference>
<dbReference type="InterPro" id="IPR005821">
    <property type="entry name" value="Ion_trans_dom"/>
</dbReference>
<dbReference type="Proteomes" id="UP000553632">
    <property type="component" value="Unassembled WGS sequence"/>
</dbReference>
<keyword evidence="4 6" id="KW-0472">Membrane</keyword>
<feature type="compositionally biased region" description="Basic and acidic residues" evidence="5">
    <location>
        <begin position="435"/>
        <end position="459"/>
    </location>
</feature>
<sequence>ETIMSAAGTVGYKPLILTIPEAGGGNDWLYTPFTEAGRLDFPLPMSNDRIRRRVSESLLAKIEDQLGKGRSSSLGPGPPERVAESISIGMSGPKLDERENVLSAVGGATSGGKAEAPTEVGHDATEAATGETGVIERAGATNNEHSRSPLQDGVSSTALQPHRLPAPTAENGRGAGAGEGLRTEAGLAFARRPSLLAFARQVSQASREFDRTLQARRHSLPEGRVHMAGRGSSLTIDQDDLTRRIKQAVSMGYGIRRLQEVLQDSTVNSSTNAKMERGWRKLRESDSKLLKWFDARARGCHHLRCALLIVVKSRLTAAMTRLQLLMEHTPTQDSYHHVQQIPKLHHLFSAMYEAEVAVGVARLHALVEKALHRHLRAAITVLSSWHGFEGGENNNNNPRPSVAASVVTGSTSHVVDGRSGPARADASSERLTVVPEREAVGDAERAGERAEASDRKGDSCNRNMRVLIGSLEIRVLEFSPLRVADGSFKCPISRTACLDNCTAAKARHFCGTTLGANSQPPPSPQSTPHGLENPAKVDDITEFLALARDDLNMVAKDLADSNTIDNNALQWMRNYRVTSLSDTPEKANYILKWTFICSAIPFIGFGFLDNALMLIFGEQIDNSLCVVMGFSTLAAAALGNAFSDLAGVFAGSHIEHQAELRGVKVPQVSLKTQSTPRFKMAKSFGQAAGLFFGCLLGMAPLLWLDPLKAARTRLQNKRREIFDETIGELCKILGAKSGVLMLVDKDKNELFSETGGSKGVFRSPIDEDNAGIMGYVAATGQMVNIEDVSKTDFYDKTRHDDYHGHGFEAGSIICMPIFDSLGNILGVVELAKSRHSGRTFSEKDEDLLAAMSSHIATYLHGADAPQTFRAVLNACSSNMLVKSSRVLLSQQQREERLFADVMHEVKRVMKAEAAMLMLMDDSTSDQTPVLYTKYCEGIDISETTPVGVGIMGHVAQTGKPFIADDVREAGELYDPERHENYKGTGRPVRSVMCVPIFDTRRRVIGVIEVINKKSQRGELDFFTERDRDILGNIANHVALNVEGTGSSLRKVLRMVREQSNTTAQIVRSPSSLKPIQLASDSQDSKSSTVLDAASLSQSGQTPSHESSKTVESPLVTPELYKGYEATSPIAPLVDIGSAPSSPRKEYTKVLISRIRQSSIYIAYCILCMLLSLITMAFLTRLDSPFVRESKTEKIGLGFIEVLLTSAIASECALDMWAQGVRAYFISLWHIFDFALALTSIACLAAEAVAVRSLPERPAAMLIMLRYGMMVARIVKFAHDACSAQIRVRVVREAAVDFSKLPSDDDNDSICAGSDACSRGHWSEFLKAVEAECLSEPGQWLTGTLLAAEPLLRRLLDEVYLNNKPDNGSLMIEECPRGFGKLFLIQNTAEQLTSPDTVQHARGMEILSGELREAFGFSAEFAKAHLSETLLRQAWNLRREAFRELIDIHVWDEVSLVVEPDIIERICPVFVAGSPSATLMASFDPLGLSVGDSWRCEFILGPLDNWRLLPGDPSLMRARLAEAAYLLQARPDIGGVSMRSKLLDEYTNSEYLAALLDPGGMTEDASHEYLLLQLGMALRGIPEILAGIRGGLVEIPGLNHNVRPTPCGFDLACSQLSFWNYTGYAHMDVWLRRLDQPREGSPLMAISRGIFRHTHLESVDTVPPYEFDIPAPGRLQIFIAPVDVVVPCREMFGWLLVDAIQELSLALASFRRSNLHLVLPELIHVHQDSRWTTEEPLDEWPLEDAVQQACRLTNTEERIAFSGIFDHTYFTETTGVQVIDWGAWKIKSLDWLVMLRELPLPGGYTEGVFQATGPHIPCLNATDVNRVAILFGRPVLVKNTLCVASTTNASWDPQAYRAGLEAILSDHTGATINIGFYFYYWLGGERSRMTMSSARVTTSMVMPSLWRSIRFSPAVQQVADTMYPDEEYIAVHWRWRATGKILKWPKTAGRLIPTWVSTDKRRQFHFAQPQSFARLVFNALPSTVRCYNKFFLMTNLRQNSSQLVQFEDELIAMRREQCLPSSGALNITVGSSPPKETLSNIGRAKSLVIEMAVAAKARHF</sequence>
<dbReference type="InterPro" id="IPR019537">
    <property type="entry name" value="TMEM65"/>
</dbReference>
<dbReference type="Gene3D" id="3.30.450.40">
    <property type="match status" value="2"/>
</dbReference>
<feature type="non-terminal residue" evidence="8">
    <location>
        <position position="2059"/>
    </location>
</feature>
<comment type="caution">
    <text evidence="8">The sequence shown here is derived from an EMBL/GenBank/DDBJ whole genome shotgun (WGS) entry which is preliminary data.</text>
</comment>
<dbReference type="Pfam" id="PF00520">
    <property type="entry name" value="Ion_trans"/>
    <property type="match status" value="1"/>
</dbReference>
<name>A0A7J6RFC8_PEROL</name>
<protein>
    <submittedName>
        <fullName evidence="8">Transmembrane protein 65</fullName>
    </submittedName>
</protein>
<dbReference type="SUPFAM" id="SSF55781">
    <property type="entry name" value="GAF domain-like"/>
    <property type="match status" value="2"/>
</dbReference>
<dbReference type="InterPro" id="IPR003018">
    <property type="entry name" value="GAF"/>
</dbReference>
<evidence type="ECO:0000256" key="1">
    <source>
        <dbReference type="ARBA" id="ARBA00004141"/>
    </source>
</evidence>
<evidence type="ECO:0000256" key="2">
    <source>
        <dbReference type="ARBA" id="ARBA00022692"/>
    </source>
</evidence>
<keyword evidence="2 6" id="KW-0812">Transmembrane</keyword>
<feature type="compositionally biased region" description="Low complexity" evidence="5">
    <location>
        <begin position="391"/>
        <end position="414"/>
    </location>
</feature>
<reference evidence="8 9" key="1">
    <citation type="submission" date="2020-04" db="EMBL/GenBank/DDBJ databases">
        <title>Perkinsus olseni comparative genomics.</title>
        <authorList>
            <person name="Bogema D.R."/>
        </authorList>
    </citation>
    <scope>NUCLEOTIDE SEQUENCE [LARGE SCALE GENOMIC DNA]</scope>
    <source>
        <strain evidence="8 9">ATCC PRA-207</strain>
    </source>
</reference>
<evidence type="ECO:0000313" key="8">
    <source>
        <dbReference type="EMBL" id="KAF4719157.1"/>
    </source>
</evidence>
<feature type="transmembrane region" description="Helical" evidence="6">
    <location>
        <begin position="1223"/>
        <end position="1245"/>
    </location>
</feature>
<dbReference type="PANTHER" id="PTHR21706:SF15">
    <property type="entry name" value="TRANSMEMBRANE PROTEIN 65"/>
    <property type="match status" value="1"/>
</dbReference>
<evidence type="ECO:0000313" key="9">
    <source>
        <dbReference type="Proteomes" id="UP000553632"/>
    </source>
</evidence>
<feature type="region of interest" description="Disordered" evidence="5">
    <location>
        <begin position="65"/>
        <end position="84"/>
    </location>
</feature>
<organism evidence="8 9">
    <name type="scientific">Perkinsus olseni</name>
    <name type="common">Perkinsus atlanticus</name>
    <dbReference type="NCBI Taxonomy" id="32597"/>
    <lineage>
        <taxon>Eukaryota</taxon>
        <taxon>Sar</taxon>
        <taxon>Alveolata</taxon>
        <taxon>Perkinsozoa</taxon>
        <taxon>Perkinsea</taxon>
        <taxon>Perkinsida</taxon>
        <taxon>Perkinsidae</taxon>
        <taxon>Perkinsus</taxon>
    </lineage>
</organism>
<evidence type="ECO:0000259" key="7">
    <source>
        <dbReference type="SMART" id="SM00065"/>
    </source>
</evidence>
<feature type="region of interest" description="Disordered" evidence="5">
    <location>
        <begin position="391"/>
        <end position="459"/>
    </location>
</feature>
<dbReference type="GO" id="GO:0005216">
    <property type="term" value="F:monoatomic ion channel activity"/>
    <property type="evidence" value="ECO:0007669"/>
    <property type="project" value="InterPro"/>
</dbReference>
<feature type="transmembrane region" description="Helical" evidence="6">
    <location>
        <begin position="623"/>
        <end position="642"/>
    </location>
</feature>
<dbReference type="EMBL" id="JABANO010026078">
    <property type="protein sequence ID" value="KAF4719157.1"/>
    <property type="molecule type" value="Genomic_DNA"/>
</dbReference>
<feature type="domain" description="GAF" evidence="7">
    <location>
        <begin position="717"/>
        <end position="869"/>
    </location>
</feature>
<dbReference type="InterPro" id="IPR027359">
    <property type="entry name" value="Volt_channel_dom_sf"/>
</dbReference>
<feature type="non-terminal residue" evidence="8">
    <location>
        <position position="1"/>
    </location>
</feature>
<evidence type="ECO:0000256" key="3">
    <source>
        <dbReference type="ARBA" id="ARBA00022989"/>
    </source>
</evidence>
<comment type="subcellular location">
    <subcellularLocation>
        <location evidence="1">Membrane</location>
        <topology evidence="1">Multi-pass membrane protein</topology>
    </subcellularLocation>
</comment>
<dbReference type="GO" id="GO:0005739">
    <property type="term" value="C:mitochondrion"/>
    <property type="evidence" value="ECO:0007669"/>
    <property type="project" value="TreeGrafter"/>
</dbReference>
<evidence type="ECO:0000256" key="4">
    <source>
        <dbReference type="ARBA" id="ARBA00023136"/>
    </source>
</evidence>
<feature type="region of interest" description="Disordered" evidence="5">
    <location>
        <begin position="107"/>
        <end position="177"/>
    </location>
</feature>
<dbReference type="Pfam" id="PF10507">
    <property type="entry name" value="TMEM65"/>
    <property type="match status" value="1"/>
</dbReference>
<gene>
    <name evidence="8" type="primary">TMEM65_1</name>
    <name evidence="8" type="ORF">FOZ63_003611</name>
</gene>
<feature type="region of interest" description="Disordered" evidence="5">
    <location>
        <begin position="1074"/>
        <end position="1112"/>
    </location>
</feature>
<feature type="transmembrane region" description="Helical" evidence="6">
    <location>
        <begin position="1160"/>
        <end position="1178"/>
    </location>
</feature>